<protein>
    <submittedName>
        <fullName evidence="1">ParB N-terminal domain-containing protein</fullName>
    </submittedName>
</protein>
<sequence>MALPMTFTPQEAAAYAAEGCLEEWVHLFLKTAGGNLPFSDGLKLQKRYWAGPVLLPLGELERCCGPEPEMEFRSPPDSWDAHVAELEALLREGWAYPPLIAQAADGKLSIRDGNHRHEALRRTGASSCWTIVWGSESREELAPWAGRGLDEAAGQ</sequence>
<accession>A0ABS3W8D2</accession>
<dbReference type="RefSeq" id="WP_208847498.1">
    <property type="nucleotide sequence ID" value="NZ_JAGGDJ010000004.1"/>
</dbReference>
<dbReference type="InterPro" id="IPR036086">
    <property type="entry name" value="ParB/Sulfiredoxin_sf"/>
</dbReference>
<dbReference type="Proteomes" id="UP000670947">
    <property type="component" value="Unassembled WGS sequence"/>
</dbReference>
<reference evidence="1 2" key="1">
    <citation type="submission" date="2021-03" db="EMBL/GenBank/DDBJ databases">
        <title>Paenibacillus artemisicola MWE-103 whole genome sequence.</title>
        <authorList>
            <person name="Ham Y.J."/>
        </authorList>
    </citation>
    <scope>NUCLEOTIDE SEQUENCE [LARGE SCALE GENOMIC DNA]</scope>
    <source>
        <strain evidence="1 2">MWE-103</strain>
    </source>
</reference>
<comment type="caution">
    <text evidence="1">The sequence shown here is derived from an EMBL/GenBank/DDBJ whole genome shotgun (WGS) entry which is preliminary data.</text>
</comment>
<name>A0ABS3W8D2_9BACL</name>
<keyword evidence="2" id="KW-1185">Reference proteome</keyword>
<dbReference type="SUPFAM" id="SSF110849">
    <property type="entry name" value="ParB/Sulfiredoxin"/>
    <property type="match status" value="1"/>
</dbReference>
<organism evidence="1 2">
    <name type="scientific">Paenibacillus artemisiicola</name>
    <dbReference type="NCBI Taxonomy" id="1172618"/>
    <lineage>
        <taxon>Bacteria</taxon>
        <taxon>Bacillati</taxon>
        <taxon>Bacillota</taxon>
        <taxon>Bacilli</taxon>
        <taxon>Bacillales</taxon>
        <taxon>Paenibacillaceae</taxon>
        <taxon>Paenibacillus</taxon>
    </lineage>
</organism>
<evidence type="ECO:0000313" key="1">
    <source>
        <dbReference type="EMBL" id="MBO7744576.1"/>
    </source>
</evidence>
<evidence type="ECO:0000313" key="2">
    <source>
        <dbReference type="Proteomes" id="UP000670947"/>
    </source>
</evidence>
<dbReference type="EMBL" id="JAGGDJ010000004">
    <property type="protein sequence ID" value="MBO7744576.1"/>
    <property type="molecule type" value="Genomic_DNA"/>
</dbReference>
<gene>
    <name evidence="1" type="ORF">I8J29_10235</name>
</gene>
<proteinExistence type="predicted"/>